<gene>
    <name evidence="1" type="ORF">Acr_23g0012080</name>
</gene>
<dbReference type="EMBL" id="BJWL01000023">
    <property type="protein sequence ID" value="GFZ12823.1"/>
    <property type="molecule type" value="Genomic_DNA"/>
</dbReference>
<evidence type="ECO:0000313" key="1">
    <source>
        <dbReference type="EMBL" id="GFZ12823.1"/>
    </source>
</evidence>
<name>A0A7J0GPV7_9ERIC</name>
<proteinExistence type="predicted"/>
<evidence type="ECO:0000313" key="2">
    <source>
        <dbReference type="Proteomes" id="UP000585474"/>
    </source>
</evidence>
<sequence>MFWSLLNGERTVVVLFIAPVLFAAPLSLLSEALSFSLLTLFAALIEIFAESSDSLAQFKTRGFIWDSTWGGYSAQSYDLEVDTAFESSVIT</sequence>
<dbReference type="AlphaFoldDB" id="A0A7J0GPV7"/>
<dbReference type="Proteomes" id="UP000585474">
    <property type="component" value="Unassembled WGS sequence"/>
</dbReference>
<keyword evidence="2" id="KW-1185">Reference proteome</keyword>
<reference evidence="1 2" key="1">
    <citation type="submission" date="2019-07" db="EMBL/GenBank/DDBJ databases">
        <title>De Novo Assembly of kiwifruit Actinidia rufa.</title>
        <authorList>
            <person name="Sugita-Konishi S."/>
            <person name="Sato K."/>
            <person name="Mori E."/>
            <person name="Abe Y."/>
            <person name="Kisaki G."/>
            <person name="Hamano K."/>
            <person name="Suezawa K."/>
            <person name="Otani M."/>
            <person name="Fukuda T."/>
            <person name="Manabe T."/>
            <person name="Gomi K."/>
            <person name="Tabuchi M."/>
            <person name="Akimitsu K."/>
            <person name="Kataoka I."/>
        </authorList>
    </citation>
    <scope>NUCLEOTIDE SEQUENCE [LARGE SCALE GENOMIC DNA]</scope>
    <source>
        <strain evidence="2">cv. Fuchu</strain>
    </source>
</reference>
<comment type="caution">
    <text evidence="1">The sequence shown here is derived from an EMBL/GenBank/DDBJ whole genome shotgun (WGS) entry which is preliminary data.</text>
</comment>
<organism evidence="1 2">
    <name type="scientific">Actinidia rufa</name>
    <dbReference type="NCBI Taxonomy" id="165716"/>
    <lineage>
        <taxon>Eukaryota</taxon>
        <taxon>Viridiplantae</taxon>
        <taxon>Streptophyta</taxon>
        <taxon>Embryophyta</taxon>
        <taxon>Tracheophyta</taxon>
        <taxon>Spermatophyta</taxon>
        <taxon>Magnoliopsida</taxon>
        <taxon>eudicotyledons</taxon>
        <taxon>Gunneridae</taxon>
        <taxon>Pentapetalae</taxon>
        <taxon>asterids</taxon>
        <taxon>Ericales</taxon>
        <taxon>Actinidiaceae</taxon>
        <taxon>Actinidia</taxon>
    </lineage>
</organism>
<protein>
    <submittedName>
        <fullName evidence="1">Uncharacterized protein</fullName>
    </submittedName>
</protein>
<accession>A0A7J0GPV7</accession>